<dbReference type="Proteomes" id="UP000053477">
    <property type="component" value="Unassembled WGS sequence"/>
</dbReference>
<feature type="region of interest" description="Disordered" evidence="1">
    <location>
        <begin position="1"/>
        <end position="99"/>
    </location>
</feature>
<dbReference type="Pfam" id="PF15496">
    <property type="entry name" value="DUF4646"/>
    <property type="match status" value="1"/>
</dbReference>
<evidence type="ECO:0000313" key="2">
    <source>
        <dbReference type="EMBL" id="KLO15759.1"/>
    </source>
</evidence>
<sequence length="597" mass="64511">MRERAEEKELRRAHQNQQMQSRVQEDAEILAARERDAMREREFKQRSRRLSTASRPGSEGLGTVAGAGVYGDAPRQGSGIYDTGRDRERGVYGALGPDVERDLEQRMGDMRVGGGGPGSRLTADYGAPPPLGGPPVGVRSRRSSMSMMPVPTVGGSPLPGAAVPPGGVMMPGPGARVGKMGYDDAEYVDRDYDRDDYPLGPATTNSRRASMHMGGGGGGLGGRGGPSPYRSTSPLPPVMGPGGVPVYPPGHIYEGEPVQGGASGIISRSHSPVPGTAPYPSSMSNPGAVAFAGGGGASGGYGVVPRTPRTPRHDFDAGDQELLATPEAFSRPINRAQTFTPFEMMKIQDLDDFLRNIPRLPVVLTTHDVYAEEWGRLMGVSDLSLHICVANSVTHVARPQDLSLAWQNHLPLPSNLRSGKMPKRTTVVSDLLDSWNAAFFLPRGIEVVLYKGRERLSGRGAGRPETRLPRMDSEDSYSSDDSSDDDLYSDMEPAGGQGGRYGSGHYGLYGRRDERYEQEMRESRLYRRQKKEEKRRRAKERKMHRKEQNKTYSLYMCYVDPSARDPYGRVGGGGSNFGGSQVGGYAGSGYASSGHGL</sequence>
<dbReference type="InterPro" id="IPR028018">
    <property type="entry name" value="DUF4646"/>
</dbReference>
<feature type="region of interest" description="Disordered" evidence="1">
    <location>
        <begin position="458"/>
        <end position="506"/>
    </location>
</feature>
<feature type="compositionally biased region" description="Basic and acidic residues" evidence="1">
    <location>
        <begin position="1"/>
        <end position="12"/>
    </location>
</feature>
<name>A0A0H2RV72_9AGAM</name>
<feature type="compositionally biased region" description="Gly residues" evidence="1">
    <location>
        <begin position="495"/>
        <end position="506"/>
    </location>
</feature>
<feature type="compositionally biased region" description="Gly residues" evidence="1">
    <location>
        <begin position="59"/>
        <end position="69"/>
    </location>
</feature>
<dbReference type="EMBL" id="KQ085925">
    <property type="protein sequence ID" value="KLO15759.1"/>
    <property type="molecule type" value="Genomic_DNA"/>
</dbReference>
<accession>A0A0H2RV72</accession>
<feature type="region of interest" description="Disordered" evidence="1">
    <location>
        <begin position="519"/>
        <end position="546"/>
    </location>
</feature>
<feature type="compositionally biased region" description="Basic and acidic residues" evidence="1">
    <location>
        <begin position="458"/>
        <end position="473"/>
    </location>
</feature>
<evidence type="ECO:0000313" key="3">
    <source>
        <dbReference type="Proteomes" id="UP000053477"/>
    </source>
</evidence>
<feature type="compositionally biased region" description="Gly residues" evidence="1">
    <location>
        <begin position="213"/>
        <end position="225"/>
    </location>
</feature>
<dbReference type="STRING" id="27342.A0A0H2RV72"/>
<organism evidence="2 3">
    <name type="scientific">Schizopora paradoxa</name>
    <dbReference type="NCBI Taxonomy" id="27342"/>
    <lineage>
        <taxon>Eukaryota</taxon>
        <taxon>Fungi</taxon>
        <taxon>Dikarya</taxon>
        <taxon>Basidiomycota</taxon>
        <taxon>Agaricomycotina</taxon>
        <taxon>Agaricomycetes</taxon>
        <taxon>Hymenochaetales</taxon>
        <taxon>Schizoporaceae</taxon>
        <taxon>Schizopora</taxon>
    </lineage>
</organism>
<feature type="compositionally biased region" description="Acidic residues" evidence="1">
    <location>
        <begin position="474"/>
        <end position="489"/>
    </location>
</feature>
<dbReference type="AlphaFoldDB" id="A0A0H2RV72"/>
<feature type="region of interest" description="Disordered" evidence="1">
    <location>
        <begin position="192"/>
        <end position="233"/>
    </location>
</feature>
<proteinExistence type="predicted"/>
<protein>
    <submittedName>
        <fullName evidence="2">Uncharacterized protein</fullName>
    </submittedName>
</protein>
<evidence type="ECO:0000256" key="1">
    <source>
        <dbReference type="SAM" id="MobiDB-lite"/>
    </source>
</evidence>
<reference evidence="2 3" key="1">
    <citation type="submission" date="2015-04" db="EMBL/GenBank/DDBJ databases">
        <title>Complete genome sequence of Schizopora paradoxa KUC8140, a cosmopolitan wood degrader in East Asia.</title>
        <authorList>
            <consortium name="DOE Joint Genome Institute"/>
            <person name="Min B."/>
            <person name="Park H."/>
            <person name="Jang Y."/>
            <person name="Kim J.-J."/>
            <person name="Kim K.H."/>
            <person name="Pangilinan J."/>
            <person name="Lipzen A."/>
            <person name="Riley R."/>
            <person name="Grigoriev I.V."/>
            <person name="Spatafora J.W."/>
            <person name="Choi I.-G."/>
        </authorList>
    </citation>
    <scope>NUCLEOTIDE SEQUENCE [LARGE SCALE GENOMIC DNA]</scope>
    <source>
        <strain evidence="2 3">KUC8140</strain>
    </source>
</reference>
<feature type="compositionally biased region" description="Basic residues" evidence="1">
    <location>
        <begin position="526"/>
        <end position="546"/>
    </location>
</feature>
<feature type="compositionally biased region" description="Basic and acidic residues" evidence="1">
    <location>
        <begin position="31"/>
        <end position="45"/>
    </location>
</feature>
<keyword evidence="3" id="KW-1185">Reference proteome</keyword>
<dbReference type="InParanoid" id="A0A0H2RV72"/>
<gene>
    <name evidence="2" type="ORF">SCHPADRAFT_248452</name>
</gene>
<dbReference type="OrthoDB" id="3248421at2759"/>